<dbReference type="Proteomes" id="UP000324897">
    <property type="component" value="Unassembled WGS sequence"/>
</dbReference>
<accession>A0A5J9T4H1</accession>
<dbReference type="AlphaFoldDB" id="A0A5J9T4H1"/>
<sequence>MRMIWQIGRTRACCGHNRAGELRQASGERNEADVSPTVAPRRLRLLQGPYGRPPPSPVSYEQQNKAATS</sequence>
<dbReference type="Gramene" id="TVU05381">
    <property type="protein sequence ID" value="TVU05381"/>
    <property type="gene ID" value="EJB05_48540"/>
</dbReference>
<name>A0A5J9T4H1_9POAL</name>
<feature type="compositionally biased region" description="Polar residues" evidence="1">
    <location>
        <begin position="59"/>
        <end position="69"/>
    </location>
</feature>
<evidence type="ECO:0000256" key="1">
    <source>
        <dbReference type="SAM" id="MobiDB-lite"/>
    </source>
</evidence>
<protein>
    <submittedName>
        <fullName evidence="2">Uncharacterized protein</fullName>
    </submittedName>
</protein>
<organism evidence="2 3">
    <name type="scientific">Eragrostis curvula</name>
    <name type="common">weeping love grass</name>
    <dbReference type="NCBI Taxonomy" id="38414"/>
    <lineage>
        <taxon>Eukaryota</taxon>
        <taxon>Viridiplantae</taxon>
        <taxon>Streptophyta</taxon>
        <taxon>Embryophyta</taxon>
        <taxon>Tracheophyta</taxon>
        <taxon>Spermatophyta</taxon>
        <taxon>Magnoliopsida</taxon>
        <taxon>Liliopsida</taxon>
        <taxon>Poales</taxon>
        <taxon>Poaceae</taxon>
        <taxon>PACMAD clade</taxon>
        <taxon>Chloridoideae</taxon>
        <taxon>Eragrostideae</taxon>
        <taxon>Eragrostidinae</taxon>
        <taxon>Eragrostis</taxon>
    </lineage>
</organism>
<proteinExistence type="predicted"/>
<feature type="non-terminal residue" evidence="2">
    <location>
        <position position="1"/>
    </location>
</feature>
<feature type="region of interest" description="Disordered" evidence="1">
    <location>
        <begin position="46"/>
        <end position="69"/>
    </location>
</feature>
<evidence type="ECO:0000313" key="2">
    <source>
        <dbReference type="EMBL" id="TVU05381.1"/>
    </source>
</evidence>
<dbReference type="EMBL" id="RWGY01000051">
    <property type="protein sequence ID" value="TVU05381.1"/>
    <property type="molecule type" value="Genomic_DNA"/>
</dbReference>
<comment type="caution">
    <text evidence="2">The sequence shown here is derived from an EMBL/GenBank/DDBJ whole genome shotgun (WGS) entry which is preliminary data.</text>
</comment>
<gene>
    <name evidence="2" type="ORF">EJB05_48540</name>
</gene>
<reference evidence="2 3" key="1">
    <citation type="journal article" date="2019" name="Sci. Rep.">
        <title>A high-quality genome of Eragrostis curvula grass provides insights into Poaceae evolution and supports new strategies to enhance forage quality.</title>
        <authorList>
            <person name="Carballo J."/>
            <person name="Santos B.A.C.M."/>
            <person name="Zappacosta D."/>
            <person name="Garbus I."/>
            <person name="Selva J.P."/>
            <person name="Gallo C.A."/>
            <person name="Diaz A."/>
            <person name="Albertini E."/>
            <person name="Caccamo M."/>
            <person name="Echenique V."/>
        </authorList>
    </citation>
    <scope>NUCLEOTIDE SEQUENCE [LARGE SCALE GENOMIC DNA]</scope>
    <source>
        <strain evidence="3">cv. Victoria</strain>
        <tissue evidence="2">Leaf</tissue>
    </source>
</reference>
<keyword evidence="3" id="KW-1185">Reference proteome</keyword>
<evidence type="ECO:0000313" key="3">
    <source>
        <dbReference type="Proteomes" id="UP000324897"/>
    </source>
</evidence>